<dbReference type="Proteomes" id="UP000038055">
    <property type="component" value="Unassembled WGS sequence"/>
</dbReference>
<evidence type="ECO:0000313" key="2">
    <source>
        <dbReference type="EMBL" id="CEN33732.1"/>
    </source>
</evidence>
<organism evidence="2 3">
    <name type="scientific">Capnocytophaga cynodegmi</name>
    <dbReference type="NCBI Taxonomy" id="28189"/>
    <lineage>
        <taxon>Bacteria</taxon>
        <taxon>Pseudomonadati</taxon>
        <taxon>Bacteroidota</taxon>
        <taxon>Flavobacteriia</taxon>
        <taxon>Flavobacteriales</taxon>
        <taxon>Flavobacteriaceae</taxon>
        <taxon>Capnocytophaga</taxon>
    </lineage>
</organism>
<dbReference type="RefSeq" id="WP_041991079.1">
    <property type="nucleotide sequence ID" value="NZ_CDOD01000009.1"/>
</dbReference>
<dbReference type="HAMAP" id="MF_00652">
    <property type="entry name" value="UPF0246"/>
    <property type="match status" value="1"/>
</dbReference>
<evidence type="ECO:0000256" key="1">
    <source>
        <dbReference type="HAMAP-Rule" id="MF_00652"/>
    </source>
</evidence>
<dbReference type="STRING" id="28189.CCYN74_160005"/>
<dbReference type="EMBL" id="CDOD01000009">
    <property type="protein sequence ID" value="CEN33732.1"/>
    <property type="molecule type" value="Genomic_DNA"/>
</dbReference>
<dbReference type="GO" id="GO:0005829">
    <property type="term" value="C:cytosol"/>
    <property type="evidence" value="ECO:0007669"/>
    <property type="project" value="TreeGrafter"/>
</dbReference>
<accession>A0A0B7H757</accession>
<dbReference type="eggNOG" id="COG3022">
    <property type="taxonomic scope" value="Bacteria"/>
</dbReference>
<reference evidence="3" key="1">
    <citation type="submission" date="2015-01" db="EMBL/GenBank/DDBJ databases">
        <authorList>
            <person name="MANFREDI Pablo"/>
        </authorList>
    </citation>
    <scope>NUCLEOTIDE SEQUENCE [LARGE SCALE GENOMIC DNA]</scope>
    <source>
        <strain evidence="3">Ccyn2B</strain>
    </source>
</reference>
<proteinExistence type="inferred from homology"/>
<sequence>MKIVISPAKSLNFDKNIPTKEYSLPIFQAEMKGVNTELKKLTPNTLAELMHISEKLADLNWQRNQEFSLPFSTKNAKQAAYVFDGDVYDGLDILSLNNNEIEKLQKTLRILSGQYGLLKPLDLIQPYRLEMGTKISIAGSKDLYDFWKDKITNALNNELSDNELFINLASNEYFKAIDVKKLKTSVVTPIFKDWKGDELKIISFYAKKARGLMVKYIIKNNIQTIDDLKGFNYEGYNFSESLSVKKGELVFVR</sequence>
<keyword evidence="3" id="KW-1185">Reference proteome</keyword>
<dbReference type="PANTHER" id="PTHR30283">
    <property type="entry name" value="PEROXIDE STRESS RESPONSE PROTEIN YAAA"/>
    <property type="match status" value="1"/>
</dbReference>
<gene>
    <name evidence="2" type="ORF">CCYN2B_170106</name>
</gene>
<dbReference type="GO" id="GO:0033194">
    <property type="term" value="P:response to hydroperoxide"/>
    <property type="evidence" value="ECO:0007669"/>
    <property type="project" value="TreeGrafter"/>
</dbReference>
<dbReference type="InterPro" id="IPR005583">
    <property type="entry name" value="YaaA"/>
</dbReference>
<evidence type="ECO:0000313" key="3">
    <source>
        <dbReference type="Proteomes" id="UP000038055"/>
    </source>
</evidence>
<protein>
    <recommendedName>
        <fullName evidence="1">UPF0246 protein CCYN2B_170106</fullName>
    </recommendedName>
</protein>
<dbReference type="AlphaFoldDB" id="A0A0B7H757"/>
<dbReference type="PANTHER" id="PTHR30283:SF4">
    <property type="entry name" value="PEROXIDE STRESS RESISTANCE PROTEIN YAAA"/>
    <property type="match status" value="1"/>
</dbReference>
<comment type="similarity">
    <text evidence="1">Belongs to the UPF0246 family.</text>
</comment>
<name>A0A0B7H757_9FLAO</name>
<dbReference type="NCBIfam" id="NF002542">
    <property type="entry name" value="PRK02101.1-3"/>
    <property type="match status" value="1"/>
</dbReference>
<dbReference type="Pfam" id="PF03883">
    <property type="entry name" value="H2O2_YaaD"/>
    <property type="match status" value="1"/>
</dbReference>